<evidence type="ECO:0000313" key="17">
    <source>
        <dbReference type="Proteomes" id="UP000515135"/>
    </source>
</evidence>
<evidence type="ECO:0000256" key="16">
    <source>
        <dbReference type="SAM" id="Phobius"/>
    </source>
</evidence>
<feature type="transmembrane region" description="Helical" evidence="16">
    <location>
        <begin position="102"/>
        <end position="123"/>
    </location>
</feature>
<feature type="transmembrane region" description="Helical" evidence="16">
    <location>
        <begin position="75"/>
        <end position="96"/>
    </location>
</feature>
<dbReference type="GO" id="GO:0020037">
    <property type="term" value="F:heme binding"/>
    <property type="evidence" value="ECO:0007669"/>
    <property type="project" value="InterPro"/>
</dbReference>
<feature type="compositionally biased region" description="Polar residues" evidence="15">
    <location>
        <begin position="140"/>
        <end position="150"/>
    </location>
</feature>
<dbReference type="KEGG" id="bbel:109465002"/>
<proteinExistence type="inferred from homology"/>
<dbReference type="Proteomes" id="UP000515135">
    <property type="component" value="Unplaced"/>
</dbReference>
<evidence type="ECO:0000256" key="14">
    <source>
        <dbReference type="ARBA" id="ARBA00050017"/>
    </source>
</evidence>
<dbReference type="RefSeq" id="XP_019617687.1">
    <property type="nucleotide sequence ID" value="XM_019762128.1"/>
</dbReference>
<keyword evidence="5 16" id="KW-0812">Transmembrane</keyword>
<dbReference type="GO" id="GO:0005886">
    <property type="term" value="C:plasma membrane"/>
    <property type="evidence" value="ECO:0007669"/>
    <property type="project" value="UniProtKB-SubCell"/>
</dbReference>
<evidence type="ECO:0000256" key="11">
    <source>
        <dbReference type="ARBA" id="ARBA00031995"/>
    </source>
</evidence>
<dbReference type="PANTHER" id="PTHR15168">
    <property type="entry name" value="CYTOCHROME B-245 LIGHT CHAIN"/>
    <property type="match status" value="1"/>
</dbReference>
<feature type="transmembrane region" description="Helical" evidence="16">
    <location>
        <begin position="37"/>
        <end position="54"/>
    </location>
</feature>
<accession>A0A6P4XZW9</accession>
<comment type="subunit">
    <text evidence="14">Component of the phagocyte NADPH oxidase core complex/cytochrome b558 complex, composed of CYBB (heavy chain (beta)) and CYBA (light chain (alpha)). Component of the phagocyte NADPH oxidase complex composed of an obligatory core heterodimer formed by the membrane proteins CYBA and CYBB and the cytosolic regulatory subunits NCF1/p47-phox, NCF2/p67-phox, NCF4/p40-phox and the small GTPase RAC1 or RAC2. Interacts with NCF1 (via SH3 domain). Interacts with SH3PXD2A. Interacts with DUOX1, DUOX2 and TPO. Interacts with NOX4; this interaction mediates superoxide generation. Interacts with calprotectin (S100A8/9). Interacts with GBP7. Interacts with NOXO1. Forms a heterodimer with NOX3 and is essential for activity and cell membrane localization of NOX3. Interacts with NOX1.</text>
</comment>
<evidence type="ECO:0000256" key="13">
    <source>
        <dbReference type="ARBA" id="ARBA00033347"/>
    </source>
</evidence>
<dbReference type="InterPro" id="IPR007732">
    <property type="entry name" value="Cyt_b558_asu"/>
</dbReference>
<dbReference type="RefSeq" id="XP_019617688.1">
    <property type="nucleotide sequence ID" value="XM_019762129.1"/>
</dbReference>
<evidence type="ECO:0000256" key="9">
    <source>
        <dbReference type="ARBA" id="ARBA00030298"/>
    </source>
</evidence>
<evidence type="ECO:0000256" key="12">
    <source>
        <dbReference type="ARBA" id="ARBA00032067"/>
    </source>
</evidence>
<dbReference type="PANTHER" id="PTHR15168:SF0">
    <property type="entry name" value="CYTOCHROME B-245 LIGHT CHAIN"/>
    <property type="match status" value="1"/>
</dbReference>
<keyword evidence="7 16" id="KW-0472">Membrane</keyword>
<evidence type="ECO:0000256" key="10">
    <source>
        <dbReference type="ARBA" id="ARBA00031067"/>
    </source>
</evidence>
<dbReference type="Pfam" id="PF05038">
    <property type="entry name" value="Cytochrom_B558a"/>
    <property type="match status" value="1"/>
</dbReference>
<evidence type="ECO:0000256" key="5">
    <source>
        <dbReference type="ARBA" id="ARBA00022692"/>
    </source>
</evidence>
<evidence type="ECO:0000256" key="4">
    <source>
        <dbReference type="ARBA" id="ARBA00022475"/>
    </source>
</evidence>
<evidence type="ECO:0000256" key="3">
    <source>
        <dbReference type="ARBA" id="ARBA00017733"/>
    </source>
</evidence>
<keyword evidence="4" id="KW-1003">Cell membrane</keyword>
<dbReference type="AlphaFoldDB" id="A0A6P4XZW9"/>
<evidence type="ECO:0000313" key="19">
    <source>
        <dbReference type="RefSeq" id="XP_019617688.1"/>
    </source>
</evidence>
<keyword evidence="17" id="KW-1185">Reference proteome</keyword>
<evidence type="ECO:0000256" key="1">
    <source>
        <dbReference type="ARBA" id="ARBA00004236"/>
    </source>
</evidence>
<comment type="subcellular location">
    <subcellularLocation>
        <location evidence="1">Cell membrane</location>
    </subcellularLocation>
</comment>
<evidence type="ECO:0000256" key="2">
    <source>
        <dbReference type="ARBA" id="ARBA00010590"/>
    </source>
</evidence>
<evidence type="ECO:0000256" key="6">
    <source>
        <dbReference type="ARBA" id="ARBA00022989"/>
    </source>
</evidence>
<feature type="transmembrane region" description="Helical" evidence="16">
    <location>
        <begin position="12"/>
        <end position="31"/>
    </location>
</feature>
<evidence type="ECO:0000256" key="7">
    <source>
        <dbReference type="ARBA" id="ARBA00023136"/>
    </source>
</evidence>
<evidence type="ECO:0000256" key="15">
    <source>
        <dbReference type="SAM" id="MobiDB-lite"/>
    </source>
</evidence>
<sequence>MGQIEWAMWANEQAIISAWVMLTGGIIGLTGFNRWEIAAYSVAAGIFIILLEYPRGKRKKGHTIERRYQQYLTRVIHACGTITSNYYIRFVLHLLLCVPAGFQLPTILGALGLFIASIIYFVAAFHGEKWQPIGIDTKGATSSSNQTVITQPPSQPPPRAPAHVRPKRGAQPVEGDPTIL</sequence>
<evidence type="ECO:0000256" key="8">
    <source>
        <dbReference type="ARBA" id="ARBA00030106"/>
    </source>
</evidence>
<name>A0A6P4XZW9_BRABE</name>
<dbReference type="OrthoDB" id="2445232at2759"/>
<evidence type="ECO:0000313" key="18">
    <source>
        <dbReference type="RefSeq" id="XP_019617687.1"/>
    </source>
</evidence>
<feature type="region of interest" description="Disordered" evidence="15">
    <location>
        <begin position="140"/>
        <end position="180"/>
    </location>
</feature>
<dbReference type="GeneID" id="109465002"/>
<reference evidence="18 19" key="1">
    <citation type="submission" date="2025-04" db="UniProtKB">
        <authorList>
            <consortium name="RefSeq"/>
        </authorList>
    </citation>
    <scope>IDENTIFICATION</scope>
    <source>
        <tissue evidence="18 19">Gonad</tissue>
    </source>
</reference>
<organism evidence="17 19">
    <name type="scientific">Branchiostoma belcheri</name>
    <name type="common">Amphioxus</name>
    <dbReference type="NCBI Taxonomy" id="7741"/>
    <lineage>
        <taxon>Eukaryota</taxon>
        <taxon>Metazoa</taxon>
        <taxon>Chordata</taxon>
        <taxon>Cephalochordata</taxon>
        <taxon>Leptocardii</taxon>
        <taxon>Amphioxiformes</taxon>
        <taxon>Branchiostomatidae</taxon>
        <taxon>Branchiostoma</taxon>
    </lineage>
</organism>
<gene>
    <name evidence="18 19" type="primary">LOC109465002</name>
</gene>
<keyword evidence="6 16" id="KW-1133">Transmembrane helix</keyword>
<comment type="similarity">
    <text evidence="2">Belongs to the p22phox family.</text>
</comment>
<protein>
    <recommendedName>
        <fullName evidence="3">Cytochrome b-245 light chain</fullName>
    </recommendedName>
    <alternativeName>
        <fullName evidence="11">Cytochrome b(558) alpha chain</fullName>
    </alternativeName>
    <alternativeName>
        <fullName evidence="10">Cytochrome b558 subunit alpha</fullName>
    </alternativeName>
    <alternativeName>
        <fullName evidence="13">Neutrophil cytochrome b 22 kDa polypeptide</fullName>
    </alternativeName>
    <alternativeName>
        <fullName evidence="12">Superoxide-generating NADPH oxidase light chain subunit</fullName>
    </alternativeName>
    <alternativeName>
        <fullName evidence="8">p22 phagocyte B-cytochrome</fullName>
    </alternativeName>
    <alternativeName>
        <fullName evidence="9">p22-phox</fullName>
    </alternativeName>
</protein>